<keyword evidence="3 5" id="KW-0687">Ribonucleoprotein</keyword>
<keyword evidence="6" id="KW-0812">Transmembrane</keyword>
<keyword evidence="5" id="KW-0699">rRNA-binding</keyword>
<comment type="caution">
    <text evidence="7">The sequence shown here is derived from an EMBL/GenBank/DDBJ whole genome shotgun (WGS) entry which is preliminary data.</text>
</comment>
<dbReference type="OrthoDB" id="9808307at2"/>
<dbReference type="RefSeq" id="WP_072862296.1">
    <property type="nucleotide sequence ID" value="NZ_FQUI01000001.1"/>
</dbReference>
<evidence type="ECO:0000256" key="5">
    <source>
        <dbReference type="HAMAP-Rule" id="MF_00362"/>
    </source>
</evidence>
<evidence type="ECO:0000256" key="2">
    <source>
        <dbReference type="ARBA" id="ARBA00022980"/>
    </source>
</evidence>
<keyword evidence="6" id="KW-1133">Transmembrane helix</keyword>
<comment type="similarity">
    <text evidence="1 5">Belongs to the universal ribosomal protein uL10 family.</text>
</comment>
<dbReference type="STRING" id="1122195.SAMN02745164_00104"/>
<dbReference type="Gene3D" id="6.10.250.290">
    <property type="match status" value="1"/>
</dbReference>
<accession>A0A1M4S7A4</accession>
<dbReference type="InterPro" id="IPR022973">
    <property type="entry name" value="Ribosomal_uL10_bac"/>
</dbReference>
<dbReference type="AlphaFoldDB" id="A0A1M4S7A4"/>
<dbReference type="Proteomes" id="UP000184334">
    <property type="component" value="Unassembled WGS sequence"/>
</dbReference>
<keyword evidence="6" id="KW-0472">Membrane</keyword>
<sequence length="182" mass="20224">MLTRAQKAELLKELESVFKDSSIVTFVDFKGMTVAQSNAFRGELYKKFENKVTFKITRNALIKTAIKNAGLNLEDFEKFLEGNTALLYTKEADPIETLKVLVEFKKKNKLDVPVIKAGVLEGKIFTAEEAEELAKLPSKEQLLAMLVGGLNAPISGLVGALGGILRKFLYALNAIREEKEKQ</sequence>
<evidence type="ECO:0000313" key="8">
    <source>
        <dbReference type="Proteomes" id="UP000184334"/>
    </source>
</evidence>
<reference evidence="7" key="1">
    <citation type="submission" date="2016-11" db="EMBL/GenBank/DDBJ databases">
        <authorList>
            <person name="Varghese N."/>
            <person name="Submissions S."/>
        </authorList>
    </citation>
    <scope>NUCLEOTIDE SEQUENCE [LARGE SCALE GENOMIC DNA]</scope>
    <source>
        <strain evidence="7">DSM 16785</strain>
    </source>
</reference>
<dbReference type="Pfam" id="PF00466">
    <property type="entry name" value="Ribosomal_L10"/>
    <property type="match status" value="1"/>
</dbReference>
<evidence type="ECO:0000256" key="4">
    <source>
        <dbReference type="ARBA" id="ARBA00035202"/>
    </source>
</evidence>
<keyword evidence="8" id="KW-1185">Reference proteome</keyword>
<dbReference type="GO" id="GO:1990904">
    <property type="term" value="C:ribonucleoprotein complex"/>
    <property type="evidence" value="ECO:0007669"/>
    <property type="project" value="UniProtKB-KW"/>
</dbReference>
<protein>
    <recommendedName>
        <fullName evidence="4 5">Large ribosomal subunit protein uL10</fullName>
    </recommendedName>
</protein>
<comment type="subunit">
    <text evidence="5">Part of the ribosomal stalk of the 50S ribosomal subunit. The N-terminus interacts with L11 and the large rRNA to form the base of the stalk. The C-terminus forms an elongated spine to which L12 dimers bind in a sequential fashion forming a multimeric L10(L12)X complex.</text>
</comment>
<organism evidence="7 8">
    <name type="scientific">Marinitoga hydrogenitolerans (strain DSM 16785 / JCM 12826 / AT1271)</name>
    <dbReference type="NCBI Taxonomy" id="1122195"/>
    <lineage>
        <taxon>Bacteria</taxon>
        <taxon>Thermotogati</taxon>
        <taxon>Thermotogota</taxon>
        <taxon>Thermotogae</taxon>
        <taxon>Petrotogales</taxon>
        <taxon>Petrotogaceae</taxon>
        <taxon>Marinitoga</taxon>
    </lineage>
</organism>
<dbReference type="InterPro" id="IPR047865">
    <property type="entry name" value="Ribosomal_uL10_bac_type"/>
</dbReference>
<comment type="function">
    <text evidence="5">Forms part of the ribosomal stalk, playing a central role in the interaction of the ribosome with GTP-bound translation factors.</text>
</comment>
<feature type="transmembrane region" description="Helical" evidence="6">
    <location>
        <begin position="142"/>
        <end position="165"/>
    </location>
</feature>
<dbReference type="EMBL" id="FQUI01000001">
    <property type="protein sequence ID" value="SHE28058.1"/>
    <property type="molecule type" value="Genomic_DNA"/>
</dbReference>
<keyword evidence="2 5" id="KW-0689">Ribosomal protein</keyword>
<keyword evidence="5" id="KW-0694">RNA-binding</keyword>
<dbReference type="Gene3D" id="3.30.70.1730">
    <property type="match status" value="1"/>
</dbReference>
<dbReference type="InterPro" id="IPR043141">
    <property type="entry name" value="Ribosomal_uL10-like_sf"/>
</dbReference>
<dbReference type="InterPro" id="IPR001790">
    <property type="entry name" value="Ribosomal_uL10"/>
</dbReference>
<dbReference type="GO" id="GO:0070180">
    <property type="term" value="F:large ribosomal subunit rRNA binding"/>
    <property type="evidence" value="ECO:0007669"/>
    <property type="project" value="UniProtKB-UniRule"/>
</dbReference>
<dbReference type="GO" id="GO:0005840">
    <property type="term" value="C:ribosome"/>
    <property type="evidence" value="ECO:0007669"/>
    <property type="project" value="UniProtKB-KW"/>
</dbReference>
<evidence type="ECO:0000313" key="7">
    <source>
        <dbReference type="EMBL" id="SHE28058.1"/>
    </source>
</evidence>
<evidence type="ECO:0000256" key="1">
    <source>
        <dbReference type="ARBA" id="ARBA00008889"/>
    </source>
</evidence>
<gene>
    <name evidence="5" type="primary">rplJ</name>
    <name evidence="7" type="ORF">SAMN02745164_00104</name>
</gene>
<evidence type="ECO:0000256" key="3">
    <source>
        <dbReference type="ARBA" id="ARBA00023274"/>
    </source>
</evidence>
<proteinExistence type="inferred from homology"/>
<evidence type="ECO:0000256" key="6">
    <source>
        <dbReference type="SAM" id="Phobius"/>
    </source>
</evidence>
<dbReference type="PANTHER" id="PTHR11560">
    <property type="entry name" value="39S RIBOSOMAL PROTEIN L10, MITOCHONDRIAL"/>
    <property type="match status" value="1"/>
</dbReference>
<dbReference type="HAMAP" id="MF_00362">
    <property type="entry name" value="Ribosomal_uL10"/>
    <property type="match status" value="1"/>
</dbReference>
<dbReference type="CDD" id="cd05797">
    <property type="entry name" value="Ribosomal_L10"/>
    <property type="match status" value="1"/>
</dbReference>
<dbReference type="NCBIfam" id="NF000955">
    <property type="entry name" value="PRK00099.1-1"/>
    <property type="match status" value="1"/>
</dbReference>
<dbReference type="SUPFAM" id="SSF160369">
    <property type="entry name" value="Ribosomal protein L10-like"/>
    <property type="match status" value="1"/>
</dbReference>
<name>A0A1M4S7A4_MARH1</name>
<dbReference type="GO" id="GO:0006412">
    <property type="term" value="P:translation"/>
    <property type="evidence" value="ECO:0007669"/>
    <property type="project" value="UniProtKB-UniRule"/>
</dbReference>